<evidence type="ECO:0000313" key="2">
    <source>
        <dbReference type="EMBL" id="CAI73395.1"/>
    </source>
</evidence>
<evidence type="ECO:0000313" key="3">
    <source>
        <dbReference type="Proteomes" id="UP000001950"/>
    </source>
</evidence>
<dbReference type="KEGG" id="tan:TA06140"/>
<dbReference type="RefSeq" id="XP_954072.1">
    <property type="nucleotide sequence ID" value="XM_948979.1"/>
</dbReference>
<dbReference type="InParanoid" id="Q4UHP4"/>
<name>Q4UHP4_THEAN</name>
<evidence type="ECO:0000256" key="1">
    <source>
        <dbReference type="SAM" id="MobiDB-lite"/>
    </source>
</evidence>
<feature type="region of interest" description="Disordered" evidence="1">
    <location>
        <begin position="448"/>
        <end position="472"/>
    </location>
</feature>
<feature type="compositionally biased region" description="Acidic residues" evidence="1">
    <location>
        <begin position="459"/>
        <end position="468"/>
    </location>
</feature>
<proteinExistence type="predicted"/>
<sequence>MVSLRNSAIVNRVRNVYRDNTKDSALESLRLQSVSISNIRNLSAGLSSSDSSELDLESSHSSLHFNSRKRLNERKVIRSRSQSLESIALQRNNTFSQNDKRLHYDNSLQYENGIQCDNQLEHNGLQYEKEDSGESENMDEYEDRVEDEYESIIGSDDEYRTASGTQEDISPLDLLMNFTNDTNDNVDRGKSKISYKTTQRYNSSDNSKLLNSDDSSITTPLSNLLLFESQVNDNINKSRTKPGNKIKPTLNHSNKPTNNTIYTDINVNGVDNMIDAGYIENKKLRLNFEPKLSVVDDYSYVPSRVVINKSTFVIGSDVFCDLVLPKKRFKFIAPKHVKFVLEHPITDQSTSKPVSNNLDFRIKLSRCSTSGALYLNNNFIRGSSYIESGDVICLGPRNNFLAFKFYFQEENSNSQNQSDDRIVISDDISLMDVKIFVFQLPKTVNTSRNGANTHRSSYSDDDSDEEWSENNYKSPSRRYFSQLSHNTSGVNSVDSTVEKSGYYRLKSPVRKYNFIQQEIKEAETEEQFDNLDSKETEPFLQFYSSENKNNEELNPNEELDLNDKVDINEEIDINDEDINSKSTPRNDQYKLIGIIDCWNNMAISEILPDLNEKMSKNVDGNKKGKYGLIVNNKELKGKELELKVYQLELLNREIPEIKDALDNYNNFKDNENSLENIIKNNLCKILFVNLN</sequence>
<dbReference type="CDD" id="cd00060">
    <property type="entry name" value="FHA"/>
    <property type="match status" value="1"/>
</dbReference>
<dbReference type="SUPFAM" id="SSF49879">
    <property type="entry name" value="SMAD/FHA domain"/>
    <property type="match status" value="1"/>
</dbReference>
<keyword evidence="3" id="KW-1185">Reference proteome</keyword>
<dbReference type="AlphaFoldDB" id="Q4UHP4"/>
<dbReference type="VEuPathDB" id="PiroplasmaDB:TA06140"/>
<dbReference type="OMA" id="IGIIDCW"/>
<reference evidence="2 3" key="1">
    <citation type="journal article" date="2005" name="Science">
        <title>Genome of the host-cell transforming parasite Theileria annulata compared with T. parva.</title>
        <authorList>
            <person name="Pain A."/>
            <person name="Renauld H."/>
            <person name="Berriman M."/>
            <person name="Murphy L."/>
            <person name="Yeats C.A."/>
            <person name="Weir W."/>
            <person name="Kerhornou A."/>
            <person name="Aslett M."/>
            <person name="Bishop R."/>
            <person name="Bouchier C."/>
            <person name="Cochet M."/>
            <person name="Coulson R.M.R."/>
            <person name="Cronin A."/>
            <person name="de Villiers E.P."/>
            <person name="Fraser A."/>
            <person name="Fosker N."/>
            <person name="Gardner M."/>
            <person name="Goble A."/>
            <person name="Griffiths-Jones S."/>
            <person name="Harris D.E."/>
            <person name="Katzer F."/>
            <person name="Larke N."/>
            <person name="Lord A."/>
            <person name="Maser P."/>
            <person name="McKellar S."/>
            <person name="Mooney P."/>
            <person name="Morton F."/>
            <person name="Nene V."/>
            <person name="O'Neil S."/>
            <person name="Price C."/>
            <person name="Quail M.A."/>
            <person name="Rabbinowitsch E."/>
            <person name="Rawlings N.D."/>
            <person name="Rutter S."/>
            <person name="Saunders D."/>
            <person name="Seeger K."/>
            <person name="Shah T."/>
            <person name="Squares R."/>
            <person name="Squares S."/>
            <person name="Tivey A."/>
            <person name="Walker A.R."/>
            <person name="Woodward J."/>
            <person name="Dobbelaere D.A.E."/>
            <person name="Langsley G."/>
            <person name="Rajandream M.A."/>
            <person name="McKeever D."/>
            <person name="Shiels B."/>
            <person name="Tait A."/>
            <person name="Barrell B.G."/>
            <person name="Hall N."/>
        </authorList>
    </citation>
    <scope>NUCLEOTIDE SEQUENCE [LARGE SCALE GENOMIC DNA]</scope>
    <source>
        <strain evidence="3">Ankara</strain>
    </source>
</reference>
<protein>
    <recommendedName>
        <fullName evidence="4">FHA domain-containing protein</fullName>
    </recommendedName>
</protein>
<dbReference type="InterPro" id="IPR008984">
    <property type="entry name" value="SMAD_FHA_dom_sf"/>
</dbReference>
<organism evidence="2 3">
    <name type="scientific">Theileria annulata</name>
    <dbReference type="NCBI Taxonomy" id="5874"/>
    <lineage>
        <taxon>Eukaryota</taxon>
        <taxon>Sar</taxon>
        <taxon>Alveolata</taxon>
        <taxon>Apicomplexa</taxon>
        <taxon>Aconoidasida</taxon>
        <taxon>Piroplasmida</taxon>
        <taxon>Theileriidae</taxon>
        <taxon>Theileria</taxon>
    </lineage>
</organism>
<dbReference type="eggNOG" id="ENOG502RWQF">
    <property type="taxonomic scope" value="Eukaryota"/>
</dbReference>
<feature type="region of interest" description="Disordered" evidence="1">
    <location>
        <begin position="236"/>
        <end position="257"/>
    </location>
</feature>
<dbReference type="EMBL" id="CR940347">
    <property type="protein sequence ID" value="CAI73395.1"/>
    <property type="molecule type" value="Genomic_DNA"/>
</dbReference>
<dbReference type="Gene3D" id="2.60.200.20">
    <property type="match status" value="1"/>
</dbReference>
<dbReference type="GeneID" id="3863699"/>
<accession>Q4UHP4</accession>
<dbReference type="OrthoDB" id="366402at2759"/>
<gene>
    <name evidence="2" type="ORF">TA06140</name>
</gene>
<evidence type="ECO:0008006" key="4">
    <source>
        <dbReference type="Google" id="ProtNLM"/>
    </source>
</evidence>
<dbReference type="Proteomes" id="UP000001950">
    <property type="component" value="Chromosome 1"/>
</dbReference>